<dbReference type="InterPro" id="IPR027396">
    <property type="entry name" value="DsrEFH-like"/>
</dbReference>
<protein>
    <recommendedName>
        <fullName evidence="3">DsrE family protein</fullName>
    </recommendedName>
</protein>
<name>A0A1X4XVE5_9BACT</name>
<evidence type="ECO:0000313" key="1">
    <source>
        <dbReference type="EMBL" id="OSS41502.1"/>
    </source>
</evidence>
<reference evidence="1 2" key="1">
    <citation type="journal article" date="2017" name="Front. Microbiol.">
        <title>Genome Sequence of Desulfurella amilsii Strain TR1 and Comparative Genomics of Desulfurellaceae Family.</title>
        <authorList>
            <person name="Florentino A.P."/>
            <person name="Stams A.J."/>
            <person name="Sanchez-Andrea I."/>
        </authorList>
    </citation>
    <scope>NUCLEOTIDE SEQUENCE [LARGE SCALE GENOMIC DNA]</scope>
    <source>
        <strain evidence="1 2">TR1</strain>
    </source>
</reference>
<sequence length="107" mass="12056">MSKAKVVIILVNQNVDVVKTGILFGSNASKYNWFDDVKFFLMGESENTILGNDELINTLKELEAIACKFVAKEKGIDQIYKEKGFKLEYIGEPLSNLINNGYVPMVF</sequence>
<evidence type="ECO:0008006" key="3">
    <source>
        <dbReference type="Google" id="ProtNLM"/>
    </source>
</evidence>
<dbReference type="STRING" id="1562698.DESAMIL20_1055"/>
<proteinExistence type="predicted"/>
<dbReference type="AlphaFoldDB" id="A0A1X4XVE5"/>
<dbReference type="EMBL" id="MDSU01000018">
    <property type="protein sequence ID" value="OSS41502.1"/>
    <property type="molecule type" value="Genomic_DNA"/>
</dbReference>
<dbReference type="Gene3D" id="3.40.1260.10">
    <property type="entry name" value="DsrEFH-like"/>
    <property type="match status" value="1"/>
</dbReference>
<evidence type="ECO:0000313" key="2">
    <source>
        <dbReference type="Proteomes" id="UP000194141"/>
    </source>
</evidence>
<comment type="caution">
    <text evidence="1">The sequence shown here is derived from an EMBL/GenBank/DDBJ whole genome shotgun (WGS) entry which is preliminary data.</text>
</comment>
<dbReference type="OrthoDB" id="9805634at2"/>
<organism evidence="1 2">
    <name type="scientific">Desulfurella amilsii</name>
    <dbReference type="NCBI Taxonomy" id="1562698"/>
    <lineage>
        <taxon>Bacteria</taxon>
        <taxon>Pseudomonadati</taxon>
        <taxon>Campylobacterota</taxon>
        <taxon>Desulfurellia</taxon>
        <taxon>Desulfurellales</taxon>
        <taxon>Desulfurellaceae</taxon>
        <taxon>Desulfurella</taxon>
    </lineage>
</organism>
<accession>A0A1X4XVE5</accession>
<dbReference type="Proteomes" id="UP000194141">
    <property type="component" value="Unassembled WGS sequence"/>
</dbReference>
<keyword evidence="2" id="KW-1185">Reference proteome</keyword>
<gene>
    <name evidence="1" type="ORF">DESAMIL20_1055</name>
</gene>
<dbReference type="RefSeq" id="WP_086033758.1">
    <property type="nucleotide sequence ID" value="NZ_MDSU01000018.1"/>
</dbReference>